<gene>
    <name evidence="2" type="ORF">NDR89_18045</name>
</gene>
<dbReference type="Gene3D" id="3.40.50.880">
    <property type="match status" value="1"/>
</dbReference>
<dbReference type="InterPro" id="IPR002818">
    <property type="entry name" value="DJ-1/PfpI"/>
</dbReference>
<name>A0ABY4VN02_9BURK</name>
<dbReference type="InterPro" id="IPR029062">
    <property type="entry name" value="Class_I_gatase-like"/>
</dbReference>
<feature type="domain" description="DJ-1/PfpI" evidence="1">
    <location>
        <begin position="76"/>
        <end position="238"/>
    </location>
</feature>
<organism evidence="2 3">
    <name type="scientific">Cupriavidus gilardii</name>
    <dbReference type="NCBI Taxonomy" id="82541"/>
    <lineage>
        <taxon>Bacteria</taxon>
        <taxon>Pseudomonadati</taxon>
        <taxon>Pseudomonadota</taxon>
        <taxon>Betaproteobacteria</taxon>
        <taxon>Burkholderiales</taxon>
        <taxon>Burkholderiaceae</taxon>
        <taxon>Cupriavidus</taxon>
    </lineage>
</organism>
<dbReference type="Pfam" id="PF01965">
    <property type="entry name" value="DJ-1_PfpI"/>
    <property type="match status" value="1"/>
</dbReference>
<dbReference type="SUPFAM" id="SSF52317">
    <property type="entry name" value="Class I glutamine amidotransferase-like"/>
    <property type="match status" value="1"/>
</dbReference>
<proteinExistence type="predicted"/>
<evidence type="ECO:0000259" key="1">
    <source>
        <dbReference type="Pfam" id="PF01965"/>
    </source>
</evidence>
<protein>
    <submittedName>
        <fullName evidence="2">DJ-1/PfpI family protein</fullName>
    </submittedName>
</protein>
<keyword evidence="3" id="KW-1185">Reference proteome</keyword>
<evidence type="ECO:0000313" key="3">
    <source>
        <dbReference type="Proteomes" id="UP001056648"/>
    </source>
</evidence>
<evidence type="ECO:0000313" key="2">
    <source>
        <dbReference type="EMBL" id="USE78568.1"/>
    </source>
</evidence>
<sequence>MNRWNRLNPLNLLNLRLAAWIALGIAAVALAAGAAWLLSLPPATAPAEPPAIAEAERAATLAALKPQKRPRPVIAIVGINDATETTDYLMPYGILRRADIGEVKALATQPGLVKLYPVLQVEPDATIAQFDAQHPQGADYVLVPAMSRDDDPAVLQWIRSQAAKGATVIGICAGAKVVAAAGLLDGKRATTHWYYLEDLLDKHPTVRYVADRRIVVDGRVATTTGISASMPMTLTLIEAVAGRDRAQAVARDLGLPHWDARHDSDAFTFTRPFALTAIGNTMAFWNRERLGIALRPSVDEVSLALVADAWSRTYRSQAVSFAQRAGPIQTRNGIRLVPEHVGTDWDRGRTIALAAESQPARALDEALNGIGQRYGARTESLVAMQLEYPRENPGGHQQPEARTRPLQ</sequence>
<dbReference type="EMBL" id="CP098736">
    <property type="protein sequence ID" value="USE78568.1"/>
    <property type="molecule type" value="Genomic_DNA"/>
</dbReference>
<dbReference type="Proteomes" id="UP001056648">
    <property type="component" value="Chromosome 2"/>
</dbReference>
<dbReference type="PANTHER" id="PTHR43130">
    <property type="entry name" value="ARAC-FAMILY TRANSCRIPTIONAL REGULATOR"/>
    <property type="match status" value="1"/>
</dbReference>
<dbReference type="PANTHER" id="PTHR43130:SF3">
    <property type="entry name" value="HTH-TYPE TRANSCRIPTIONAL REGULATOR RV1931C"/>
    <property type="match status" value="1"/>
</dbReference>
<reference evidence="2" key="1">
    <citation type="submission" date="2022-06" db="EMBL/GenBank/DDBJ databases">
        <title>Complete genome sequence and characterization of Cupriavidus gilardii QJ1 isolated from contaminating cells.</title>
        <authorList>
            <person name="Qi J."/>
        </authorList>
    </citation>
    <scope>NUCLEOTIDE SEQUENCE</scope>
    <source>
        <strain evidence="2">QJ1</strain>
    </source>
</reference>
<dbReference type="InterPro" id="IPR052158">
    <property type="entry name" value="INH-QAR"/>
</dbReference>
<accession>A0ABY4VN02</accession>